<evidence type="ECO:0000256" key="1">
    <source>
        <dbReference type="SAM" id="SignalP"/>
    </source>
</evidence>
<keyword evidence="3" id="KW-1185">Reference proteome</keyword>
<protein>
    <submittedName>
        <fullName evidence="2">Uncharacterized protein</fullName>
    </submittedName>
</protein>
<dbReference type="OrthoDB" id="119167at2"/>
<dbReference type="EMBL" id="LT629690">
    <property type="protein sequence ID" value="SDF35608.1"/>
    <property type="molecule type" value="Genomic_DNA"/>
</dbReference>
<sequence length="216" mass="23165">MRSSTATAIALLFLSSSLAAQQAKPKGSQDLKGFTVPDEPANPQPAASVFRDSKYHVTYHIPAGWDTERKDGVLSDLEKDVRSATSSMRVRGVSAINYNPYPPTTFSGALFYFSVVPNANAQSCSALATTGKLKPKPDVTTAGITFKHGQDQHGGVCTESRNEVFTTLKGNTCLRFDLVVNTFCGESSGAVEMNSQQLGDVNTRLANILGSIQIDR</sequence>
<evidence type="ECO:0000313" key="2">
    <source>
        <dbReference type="EMBL" id="SDF35608.1"/>
    </source>
</evidence>
<gene>
    <name evidence="2" type="ORF">SAMN05444167_2156</name>
</gene>
<keyword evidence="1" id="KW-0732">Signal</keyword>
<dbReference type="RefSeq" id="WP_083345132.1">
    <property type="nucleotide sequence ID" value="NZ_LT629690.1"/>
</dbReference>
<evidence type="ECO:0000313" key="3">
    <source>
        <dbReference type="Proteomes" id="UP000182427"/>
    </source>
</evidence>
<dbReference type="AlphaFoldDB" id="A0A1G7KEB0"/>
<feature type="signal peptide" evidence="1">
    <location>
        <begin position="1"/>
        <end position="19"/>
    </location>
</feature>
<name>A0A1G7KEB0_9BACT</name>
<reference evidence="2 3" key="1">
    <citation type="submission" date="2016-10" db="EMBL/GenBank/DDBJ databases">
        <authorList>
            <person name="de Groot N.N."/>
        </authorList>
    </citation>
    <scope>NUCLEOTIDE SEQUENCE [LARGE SCALE GENOMIC DNA]</scope>
    <source>
        <strain evidence="2 3">GAS232</strain>
    </source>
</reference>
<organism evidence="2 3">
    <name type="scientific">Terriglobus roseus</name>
    <dbReference type="NCBI Taxonomy" id="392734"/>
    <lineage>
        <taxon>Bacteria</taxon>
        <taxon>Pseudomonadati</taxon>
        <taxon>Acidobacteriota</taxon>
        <taxon>Terriglobia</taxon>
        <taxon>Terriglobales</taxon>
        <taxon>Acidobacteriaceae</taxon>
        <taxon>Terriglobus</taxon>
    </lineage>
</organism>
<accession>A0A1G7KEB0</accession>
<feature type="chain" id="PRO_5009241643" evidence="1">
    <location>
        <begin position="20"/>
        <end position="216"/>
    </location>
</feature>
<proteinExistence type="predicted"/>
<dbReference type="Proteomes" id="UP000182427">
    <property type="component" value="Chromosome I"/>
</dbReference>